<dbReference type="InterPro" id="IPR006143">
    <property type="entry name" value="RND_pump_MFP"/>
</dbReference>
<dbReference type="Proteomes" id="UP001565200">
    <property type="component" value="Unassembled WGS sequence"/>
</dbReference>
<name>A0ABV4CU17_9BACT</name>
<comment type="caution">
    <text evidence="9">The sequence shown here is derived from an EMBL/GenBank/DDBJ whole genome shotgun (WGS) entry which is preliminary data.</text>
</comment>
<dbReference type="SUPFAM" id="SSF111369">
    <property type="entry name" value="HlyD-like secretion proteins"/>
    <property type="match status" value="1"/>
</dbReference>
<keyword evidence="10" id="KW-1185">Reference proteome</keyword>
<dbReference type="PROSITE" id="PS51257">
    <property type="entry name" value="PROKAR_LIPOPROTEIN"/>
    <property type="match status" value="1"/>
</dbReference>
<comment type="similarity">
    <text evidence="2">Belongs to the membrane fusion protein (MFP) (TC 8.A.1) family.</text>
</comment>
<keyword evidence="4" id="KW-0732">Signal</keyword>
<feature type="domain" description="Multidrug resistance protein MdtA-like C-terminal permuted SH3" evidence="8">
    <location>
        <begin position="304"/>
        <end position="363"/>
    </location>
</feature>
<evidence type="ECO:0000256" key="4">
    <source>
        <dbReference type="SAM" id="SignalP"/>
    </source>
</evidence>
<feature type="chain" id="PRO_5047301658" evidence="4">
    <location>
        <begin position="27"/>
        <end position="384"/>
    </location>
</feature>
<evidence type="ECO:0000256" key="1">
    <source>
        <dbReference type="ARBA" id="ARBA00004196"/>
    </source>
</evidence>
<dbReference type="EMBL" id="JBCLPP010000009">
    <property type="protein sequence ID" value="MEY8244875.1"/>
    <property type="molecule type" value="Genomic_DNA"/>
</dbReference>
<evidence type="ECO:0000259" key="5">
    <source>
        <dbReference type="Pfam" id="PF25876"/>
    </source>
</evidence>
<dbReference type="Gene3D" id="2.40.420.20">
    <property type="match status" value="1"/>
</dbReference>
<dbReference type="RefSeq" id="WP_121699365.1">
    <property type="nucleotide sequence ID" value="NZ_JBCLPP010000009.1"/>
</dbReference>
<dbReference type="InterPro" id="IPR058626">
    <property type="entry name" value="MdtA-like_b-barrel"/>
</dbReference>
<sequence>MKGFCLRLKKTLSLLVSAVVISGAFYGCKKTVTELPVIAVEPAHQEDVEIYGEYVGRVRAQQFVEVRARVEGYLEKMLFEEGTYVKKNQVLFIINPDQYRAKVDKARAQLKKDEAQAQKAERDLERIKPLHEQNAASRLDLDNAVAAYETAKAAVAMSRADLAQAELELGYTTVRSPLSGHISERNVDLGTLVGPGAKSLLATIVKSDTVLIDFSMTALDYLKSKERNVALGQQDKTRSWQPYVTITLADNTVYLHKGMVDFAEPQVDPETGTFSVRAEMPNPERAILPGQFTKVKVLLDIREDATVVPQKSVIIEKGGSYLYIMRADSTVEKRFVELGPEFQNNIVVERGLNPGENVVVEGYHKLSPGIKVKVADAIVEEEKE</sequence>
<dbReference type="Pfam" id="PF25944">
    <property type="entry name" value="Beta-barrel_RND"/>
    <property type="match status" value="1"/>
</dbReference>
<dbReference type="Pfam" id="PF25917">
    <property type="entry name" value="BSH_RND"/>
    <property type="match status" value="1"/>
</dbReference>
<feature type="domain" description="Multidrug resistance protein MdtA-like barrel-sandwich hybrid" evidence="6">
    <location>
        <begin position="64"/>
        <end position="204"/>
    </location>
</feature>
<keyword evidence="3" id="KW-0175">Coiled coil</keyword>
<accession>A0ABV4CU17</accession>
<dbReference type="Gene3D" id="2.40.50.100">
    <property type="match status" value="1"/>
</dbReference>
<feature type="domain" description="Multidrug resistance protein MdtA-like alpha-helical hairpin" evidence="5">
    <location>
        <begin position="104"/>
        <end position="172"/>
    </location>
</feature>
<evidence type="ECO:0000256" key="2">
    <source>
        <dbReference type="ARBA" id="ARBA00009477"/>
    </source>
</evidence>
<feature type="signal peptide" evidence="4">
    <location>
        <begin position="1"/>
        <end position="26"/>
    </location>
</feature>
<evidence type="ECO:0000259" key="7">
    <source>
        <dbReference type="Pfam" id="PF25944"/>
    </source>
</evidence>
<protein>
    <submittedName>
        <fullName evidence="9">Efflux RND transporter periplasmic adaptor subunit</fullName>
    </submittedName>
</protein>
<dbReference type="Gene3D" id="1.10.287.470">
    <property type="entry name" value="Helix hairpin bin"/>
    <property type="match status" value="1"/>
</dbReference>
<dbReference type="PANTHER" id="PTHR30158:SF3">
    <property type="entry name" value="MULTIDRUG EFFLUX PUMP SUBUNIT ACRA-RELATED"/>
    <property type="match status" value="1"/>
</dbReference>
<dbReference type="Pfam" id="PF25876">
    <property type="entry name" value="HH_MFP_RND"/>
    <property type="match status" value="1"/>
</dbReference>
<dbReference type="NCBIfam" id="TIGR01730">
    <property type="entry name" value="RND_mfp"/>
    <property type="match status" value="1"/>
</dbReference>
<feature type="coiled-coil region" evidence="3">
    <location>
        <begin position="103"/>
        <end position="168"/>
    </location>
</feature>
<gene>
    <name evidence="9" type="ORF">AAK873_04465</name>
</gene>
<evidence type="ECO:0000259" key="8">
    <source>
        <dbReference type="Pfam" id="PF25967"/>
    </source>
</evidence>
<dbReference type="Gene3D" id="2.40.30.170">
    <property type="match status" value="1"/>
</dbReference>
<feature type="domain" description="Multidrug resistance protein MdtA-like beta-barrel" evidence="7">
    <location>
        <begin position="233"/>
        <end position="300"/>
    </location>
</feature>
<proteinExistence type="inferred from homology"/>
<reference evidence="9 10" key="1">
    <citation type="submission" date="2024-03" db="EMBL/GenBank/DDBJ databases">
        <title>Mouse gut bacterial collection (mGBC) of GemPharmatech.</title>
        <authorList>
            <person name="He Y."/>
            <person name="Dong L."/>
            <person name="Wu D."/>
            <person name="Gao X."/>
            <person name="Lin Z."/>
        </authorList>
    </citation>
    <scope>NUCLEOTIDE SEQUENCE [LARGE SCALE GENOMIC DNA]</scope>
    <source>
        <strain evidence="9 10">54-13</strain>
    </source>
</reference>
<dbReference type="InterPro" id="IPR058625">
    <property type="entry name" value="MdtA-like_BSH"/>
</dbReference>
<organism evidence="9 10">
    <name type="scientific">Heminiphilus faecis</name>
    <dbReference type="NCBI Taxonomy" id="2601703"/>
    <lineage>
        <taxon>Bacteria</taxon>
        <taxon>Pseudomonadati</taxon>
        <taxon>Bacteroidota</taxon>
        <taxon>Bacteroidia</taxon>
        <taxon>Bacteroidales</taxon>
        <taxon>Muribaculaceae</taxon>
        <taxon>Heminiphilus</taxon>
    </lineage>
</organism>
<evidence type="ECO:0000256" key="3">
    <source>
        <dbReference type="SAM" id="Coils"/>
    </source>
</evidence>
<dbReference type="Pfam" id="PF25967">
    <property type="entry name" value="RND-MFP_C"/>
    <property type="match status" value="1"/>
</dbReference>
<dbReference type="InterPro" id="IPR058627">
    <property type="entry name" value="MdtA-like_C"/>
</dbReference>
<comment type="subcellular location">
    <subcellularLocation>
        <location evidence="1">Cell envelope</location>
    </subcellularLocation>
</comment>
<dbReference type="PANTHER" id="PTHR30158">
    <property type="entry name" value="ACRA/E-RELATED COMPONENT OF DRUG EFFLUX TRANSPORTER"/>
    <property type="match status" value="1"/>
</dbReference>
<evidence type="ECO:0000313" key="9">
    <source>
        <dbReference type="EMBL" id="MEY8244875.1"/>
    </source>
</evidence>
<evidence type="ECO:0000313" key="10">
    <source>
        <dbReference type="Proteomes" id="UP001565200"/>
    </source>
</evidence>
<dbReference type="InterPro" id="IPR058624">
    <property type="entry name" value="MdtA-like_HH"/>
</dbReference>
<evidence type="ECO:0000259" key="6">
    <source>
        <dbReference type="Pfam" id="PF25917"/>
    </source>
</evidence>